<keyword evidence="3" id="KW-1185">Reference proteome</keyword>
<name>K0SEN7_THAOC</name>
<dbReference type="EMBL" id="AGNL01018237">
    <property type="protein sequence ID" value="EJK63459.1"/>
    <property type="molecule type" value="Genomic_DNA"/>
</dbReference>
<protein>
    <submittedName>
        <fullName evidence="2">Uncharacterized protein</fullName>
    </submittedName>
</protein>
<sequence length="189" mass="19352">MGCIDGSLAPFRSDRTAAAGGAVSPAPIDRLWSLDESLAPHRSDPRRGGAGTCGAVMGVPPAAEARRGAGGPCSSTDEPIQTEPVSPLDRGGSRDGSPAISRPGMRRRNVESPSSLTSFARGAWVGPGHLGSADDGVKTSSRNDFKCWAKVDGYLPTLRGRILPLTAAGAKDPGVPPPLEKTDEAALTA</sequence>
<reference evidence="2 3" key="1">
    <citation type="journal article" date="2012" name="Genome Biol.">
        <title>Genome and low-iron response of an oceanic diatom adapted to chronic iron limitation.</title>
        <authorList>
            <person name="Lommer M."/>
            <person name="Specht M."/>
            <person name="Roy A.S."/>
            <person name="Kraemer L."/>
            <person name="Andreson R."/>
            <person name="Gutowska M.A."/>
            <person name="Wolf J."/>
            <person name="Bergner S.V."/>
            <person name="Schilhabel M.B."/>
            <person name="Klostermeier U.C."/>
            <person name="Beiko R.G."/>
            <person name="Rosenstiel P."/>
            <person name="Hippler M."/>
            <person name="Laroche J."/>
        </authorList>
    </citation>
    <scope>NUCLEOTIDE SEQUENCE [LARGE SCALE GENOMIC DNA]</scope>
    <source>
        <strain evidence="2 3">CCMP1005</strain>
    </source>
</reference>
<dbReference type="AlphaFoldDB" id="K0SEN7"/>
<feature type="region of interest" description="Disordered" evidence="1">
    <location>
        <begin position="167"/>
        <end position="189"/>
    </location>
</feature>
<organism evidence="2 3">
    <name type="scientific">Thalassiosira oceanica</name>
    <name type="common">Marine diatom</name>
    <dbReference type="NCBI Taxonomy" id="159749"/>
    <lineage>
        <taxon>Eukaryota</taxon>
        <taxon>Sar</taxon>
        <taxon>Stramenopiles</taxon>
        <taxon>Ochrophyta</taxon>
        <taxon>Bacillariophyta</taxon>
        <taxon>Coscinodiscophyceae</taxon>
        <taxon>Thalassiosirophycidae</taxon>
        <taxon>Thalassiosirales</taxon>
        <taxon>Thalassiosiraceae</taxon>
        <taxon>Thalassiosira</taxon>
    </lineage>
</organism>
<evidence type="ECO:0000256" key="1">
    <source>
        <dbReference type="SAM" id="MobiDB-lite"/>
    </source>
</evidence>
<feature type="compositionally biased region" description="Basic and acidic residues" evidence="1">
    <location>
        <begin position="180"/>
        <end position="189"/>
    </location>
</feature>
<evidence type="ECO:0000313" key="3">
    <source>
        <dbReference type="Proteomes" id="UP000266841"/>
    </source>
</evidence>
<evidence type="ECO:0000313" key="2">
    <source>
        <dbReference type="EMBL" id="EJK63459.1"/>
    </source>
</evidence>
<feature type="region of interest" description="Disordered" evidence="1">
    <location>
        <begin position="1"/>
        <end position="142"/>
    </location>
</feature>
<feature type="compositionally biased region" description="Basic and acidic residues" evidence="1">
    <location>
        <begin position="38"/>
        <end position="47"/>
    </location>
</feature>
<comment type="caution">
    <text evidence="2">The sequence shown here is derived from an EMBL/GenBank/DDBJ whole genome shotgun (WGS) entry which is preliminary data.</text>
</comment>
<accession>K0SEN7</accession>
<dbReference type="eggNOG" id="ENOG502SCPK">
    <property type="taxonomic scope" value="Eukaryota"/>
</dbReference>
<dbReference type="Proteomes" id="UP000266841">
    <property type="component" value="Unassembled WGS sequence"/>
</dbReference>
<proteinExistence type="predicted"/>
<gene>
    <name evidence="2" type="ORF">THAOC_15873</name>
</gene>